<accession>A0A0N9IB16</accession>
<dbReference type="OrthoDB" id="3701145at2"/>
<feature type="compositionally biased region" description="Low complexity" evidence="1">
    <location>
        <begin position="98"/>
        <end position="122"/>
    </location>
</feature>
<protein>
    <submittedName>
        <fullName evidence="3">Uncharacterized protein</fullName>
    </submittedName>
</protein>
<feature type="region of interest" description="Disordered" evidence="1">
    <location>
        <begin position="29"/>
        <end position="56"/>
    </location>
</feature>
<dbReference type="RefSeq" id="WP_054293688.1">
    <property type="nucleotide sequence ID" value="NZ_CP012752.1"/>
</dbReference>
<name>A0A0N9IB16_9PSEU</name>
<gene>
    <name evidence="3" type="ORF">AOZ06_37355</name>
</gene>
<evidence type="ECO:0000313" key="3">
    <source>
        <dbReference type="EMBL" id="ALG11792.1"/>
    </source>
</evidence>
<feature type="compositionally biased region" description="Low complexity" evidence="1">
    <location>
        <begin position="71"/>
        <end position="84"/>
    </location>
</feature>
<keyword evidence="4" id="KW-1185">Reference proteome</keyword>
<feature type="signal peptide" evidence="2">
    <location>
        <begin position="1"/>
        <end position="23"/>
    </location>
</feature>
<dbReference type="KEGG" id="kphy:AOZ06_37355"/>
<organism evidence="3 4">
    <name type="scientific">Kibdelosporangium phytohabitans</name>
    <dbReference type="NCBI Taxonomy" id="860235"/>
    <lineage>
        <taxon>Bacteria</taxon>
        <taxon>Bacillati</taxon>
        <taxon>Actinomycetota</taxon>
        <taxon>Actinomycetes</taxon>
        <taxon>Pseudonocardiales</taxon>
        <taxon>Pseudonocardiaceae</taxon>
        <taxon>Kibdelosporangium</taxon>
    </lineage>
</organism>
<dbReference type="AlphaFoldDB" id="A0A0N9IB16"/>
<dbReference type="Proteomes" id="UP000063699">
    <property type="component" value="Chromosome"/>
</dbReference>
<evidence type="ECO:0000256" key="2">
    <source>
        <dbReference type="SAM" id="SignalP"/>
    </source>
</evidence>
<keyword evidence="2" id="KW-0732">Signal</keyword>
<proteinExistence type="predicted"/>
<feature type="compositionally biased region" description="Basic and acidic residues" evidence="1">
    <location>
        <begin position="139"/>
        <end position="158"/>
    </location>
</feature>
<evidence type="ECO:0000256" key="1">
    <source>
        <dbReference type="SAM" id="MobiDB-lite"/>
    </source>
</evidence>
<evidence type="ECO:0000313" key="4">
    <source>
        <dbReference type="Proteomes" id="UP000063699"/>
    </source>
</evidence>
<reference evidence="3 4" key="1">
    <citation type="submission" date="2015-07" db="EMBL/GenBank/DDBJ databases">
        <title>Genome sequencing of Kibdelosporangium phytohabitans.</title>
        <authorList>
            <person name="Qin S."/>
            <person name="Xing K."/>
        </authorList>
    </citation>
    <scope>NUCLEOTIDE SEQUENCE [LARGE SCALE GENOMIC DNA]</scope>
    <source>
        <strain evidence="3 4">KLBMP1111</strain>
    </source>
</reference>
<dbReference type="EMBL" id="CP012752">
    <property type="protein sequence ID" value="ALG11792.1"/>
    <property type="molecule type" value="Genomic_DNA"/>
</dbReference>
<feature type="region of interest" description="Disordered" evidence="1">
    <location>
        <begin position="71"/>
        <end position="158"/>
    </location>
</feature>
<sequence length="158" mass="16844">MRRRFNRAAVGATGVLAAIVATAIVDLRDEQPSRPGIEVPQAGSFDGVPPGDRRPRVPTVFIPTVPPVAVTSASSVVQTPTTAAPPSVRQVRPPAKNPPVVATPPKKTAPPGTTSTTSPTPSYWDGVAHYARKFHKHHRDSDDDRRGDRGGRGDGRHR</sequence>
<dbReference type="STRING" id="860235.AOZ06_37355"/>
<feature type="chain" id="PRO_5039185360" evidence="2">
    <location>
        <begin position="24"/>
        <end position="158"/>
    </location>
</feature>